<dbReference type="SMART" id="SM00322">
    <property type="entry name" value="KH"/>
    <property type="match status" value="1"/>
</dbReference>
<dbReference type="SUPFAM" id="SSF109604">
    <property type="entry name" value="HD-domain/PDEase-like"/>
    <property type="match status" value="1"/>
</dbReference>
<sequence>MERIFINSLLPCLLTGISVFWITKKSLTSKHRSLIKQAKAKADMLLYQAQVLYKTKEVESETLAHQLKQQYEEQIQTHNTSYQTRLNDLKSYEQQQQQHWNSKHKKLDQDKMALDDLKTQLQEEKRLQEQTCQEYNKLKQQALDTLMERSGYTQEEAQNMVLRLLEEELILQKGALVRRYEKQAKKEAKERANFILAEATSRFASDFAVENLTSVVSLPSVEFIGRIIGKDGKNIEALKRISGVEIIIDEESKTITLSCFNLYRREIATQTLKLLIEDGRIQPARIETVYKRVEANMEENILKQAEEIILDLQLDSMDQELKTLLGRMRYRTSYGQNALTHSIEVAILADTIAAQLGGDAKLARRAGILHDIGKALTQEHGGDHVELGAEVCLRHGEHPVVINAIYAHHDRQEIKSIECAAVCAADALSAARPGARRKEAENFLARMHDLERIASQKSGVEKVFAMDAGREVRVIVCPDKINDAKITLLARDIAKEIQANLQYPGEVVVHVVRETHAKAIAR</sequence>
<dbReference type="GO" id="GO:0006402">
    <property type="term" value="P:mRNA catabolic process"/>
    <property type="evidence" value="ECO:0007669"/>
    <property type="project" value="UniProtKB-UniRule"/>
</dbReference>
<evidence type="ECO:0000313" key="12">
    <source>
        <dbReference type="EMBL" id="BCD45910.1"/>
    </source>
</evidence>
<accession>A0A6J4CWT4</accession>
<comment type="similarity">
    <text evidence="8">Belongs to the RNase Y family.</text>
</comment>
<dbReference type="InterPro" id="IPR036612">
    <property type="entry name" value="KH_dom_type_1_sf"/>
</dbReference>
<dbReference type="Proteomes" id="UP000317935">
    <property type="component" value="Chromosome"/>
</dbReference>
<dbReference type="PROSITE" id="PS51831">
    <property type="entry name" value="HD"/>
    <property type="match status" value="1"/>
</dbReference>
<dbReference type="GO" id="GO:0016787">
    <property type="term" value="F:hydrolase activity"/>
    <property type="evidence" value="ECO:0007669"/>
    <property type="project" value="UniProtKB-KW"/>
</dbReference>
<dbReference type="Pfam" id="PF01966">
    <property type="entry name" value="HD"/>
    <property type="match status" value="1"/>
</dbReference>
<dbReference type="OrthoDB" id="9803205at2"/>
<evidence type="ECO:0000256" key="1">
    <source>
        <dbReference type="ARBA" id="ARBA00022692"/>
    </source>
</evidence>
<dbReference type="PROSITE" id="PS50084">
    <property type="entry name" value="KH_TYPE_1"/>
    <property type="match status" value="1"/>
</dbReference>
<evidence type="ECO:0000256" key="9">
    <source>
        <dbReference type="NCBIfam" id="TIGR03319"/>
    </source>
</evidence>
<dbReference type="InterPro" id="IPR003607">
    <property type="entry name" value="HD/PDEase_dom"/>
</dbReference>
<evidence type="ECO:0000256" key="3">
    <source>
        <dbReference type="ARBA" id="ARBA00022759"/>
    </source>
</evidence>
<dbReference type="EMBL" id="AP019774">
    <property type="protein sequence ID" value="BCD69886.1"/>
    <property type="molecule type" value="Genomic_DNA"/>
</dbReference>
<evidence type="ECO:0000313" key="13">
    <source>
        <dbReference type="EMBL" id="BCD69886.1"/>
    </source>
</evidence>
<dbReference type="InterPro" id="IPR006675">
    <property type="entry name" value="HDIG_dom"/>
</dbReference>
<dbReference type="HAMAP" id="MF_00335">
    <property type="entry name" value="RNase_Y"/>
    <property type="match status" value="1"/>
</dbReference>
<evidence type="ECO:0000256" key="4">
    <source>
        <dbReference type="ARBA" id="ARBA00022801"/>
    </source>
</evidence>
<dbReference type="EC" id="3.1.-.-" evidence="8 9"/>
<organism evidence="13 14">
    <name type="scientific">Helicobacter suis</name>
    <dbReference type="NCBI Taxonomy" id="104628"/>
    <lineage>
        <taxon>Bacteria</taxon>
        <taxon>Pseudomonadati</taxon>
        <taxon>Campylobacterota</taxon>
        <taxon>Epsilonproteobacteria</taxon>
        <taxon>Campylobacterales</taxon>
        <taxon>Helicobacteraceae</taxon>
        <taxon>Helicobacter</taxon>
    </lineage>
</organism>
<dbReference type="GO" id="GO:0005886">
    <property type="term" value="C:plasma membrane"/>
    <property type="evidence" value="ECO:0007669"/>
    <property type="project" value="UniProtKB-UniRule"/>
</dbReference>
<name>A0A6J4CWT4_9HELI</name>
<dbReference type="CDD" id="cd00077">
    <property type="entry name" value="HDc"/>
    <property type="match status" value="1"/>
</dbReference>
<evidence type="ECO:0000313" key="14">
    <source>
        <dbReference type="Proteomes" id="UP000317935"/>
    </source>
</evidence>
<dbReference type="InterPro" id="IPR004087">
    <property type="entry name" value="KH_dom"/>
</dbReference>
<dbReference type="NCBIfam" id="TIGR03319">
    <property type="entry name" value="RNase_Y"/>
    <property type="match status" value="1"/>
</dbReference>
<dbReference type="Gene3D" id="3.30.1370.10">
    <property type="entry name" value="K Homology domain, type 1"/>
    <property type="match status" value="1"/>
</dbReference>
<reference evidence="12 15" key="2">
    <citation type="submission" date="2020-04" db="EMBL/GenBank/DDBJ databases">
        <title>Genomic analysis of gastric non-Helicobacter pylori Helicobacters isolated in Japan.</title>
        <authorList>
            <person name="Suzuki M."/>
            <person name="Rimbara E."/>
        </authorList>
    </citation>
    <scope>NUCLEOTIDE SEQUENCE [LARGE SCALE GENOMIC DNA]</scope>
    <source>
        <strain evidence="12 15">NHP19-0020</strain>
    </source>
</reference>
<dbReference type="PANTHER" id="PTHR12826">
    <property type="entry name" value="RIBONUCLEASE Y"/>
    <property type="match status" value="1"/>
</dbReference>
<comment type="function">
    <text evidence="8">Endoribonuclease that initiates mRNA decay.</text>
</comment>
<dbReference type="InterPro" id="IPR006674">
    <property type="entry name" value="HD_domain"/>
</dbReference>
<dbReference type="SMART" id="SM00471">
    <property type="entry name" value="HDc"/>
    <property type="match status" value="1"/>
</dbReference>
<keyword evidence="6" id="KW-1133">Transmembrane helix</keyword>
<evidence type="ECO:0000313" key="15">
    <source>
        <dbReference type="Proteomes" id="UP000509742"/>
    </source>
</evidence>
<dbReference type="Proteomes" id="UP000509742">
    <property type="component" value="Chromosome"/>
</dbReference>
<keyword evidence="5 8" id="KW-0694">RNA-binding</keyword>
<evidence type="ECO:0000256" key="8">
    <source>
        <dbReference type="HAMAP-Rule" id="MF_00335"/>
    </source>
</evidence>
<dbReference type="NCBIfam" id="TIGR00277">
    <property type="entry name" value="HDIG"/>
    <property type="match status" value="1"/>
</dbReference>
<protein>
    <recommendedName>
        <fullName evidence="8 9">Ribonuclease Y</fullName>
        <shortName evidence="8">RNase Y</shortName>
        <ecNumber evidence="8 9">3.1.-.-</ecNumber>
    </recommendedName>
</protein>
<dbReference type="Pfam" id="PF00013">
    <property type="entry name" value="KH_1"/>
    <property type="match status" value="1"/>
</dbReference>
<dbReference type="CDD" id="cd22431">
    <property type="entry name" value="KH-I_RNaseY"/>
    <property type="match status" value="1"/>
</dbReference>
<dbReference type="InterPro" id="IPR022711">
    <property type="entry name" value="RNase_Y_N"/>
</dbReference>
<evidence type="ECO:0000259" key="11">
    <source>
        <dbReference type="PROSITE" id="PS51831"/>
    </source>
</evidence>
<dbReference type="GO" id="GO:0004521">
    <property type="term" value="F:RNA endonuclease activity"/>
    <property type="evidence" value="ECO:0007669"/>
    <property type="project" value="UniProtKB-UniRule"/>
</dbReference>
<dbReference type="InterPro" id="IPR017705">
    <property type="entry name" value="Ribonuclease_Y"/>
</dbReference>
<dbReference type="PANTHER" id="PTHR12826:SF15">
    <property type="entry name" value="RIBONUCLEASE Y"/>
    <property type="match status" value="1"/>
</dbReference>
<gene>
    <name evidence="8 13" type="primary">rny</name>
    <name evidence="12" type="ORF">NHP190020_09490</name>
    <name evidence="13" type="ORF">SNTW_05310</name>
</gene>
<proteinExistence type="inferred from homology"/>
<keyword evidence="7" id="KW-0472">Membrane</keyword>
<feature type="coiled-coil region" evidence="10">
    <location>
        <begin position="104"/>
        <end position="141"/>
    </location>
</feature>
<dbReference type="SUPFAM" id="SSF54791">
    <property type="entry name" value="Eukaryotic type KH-domain (KH-domain type I)"/>
    <property type="match status" value="1"/>
</dbReference>
<keyword evidence="3 8" id="KW-0255">Endonuclease</keyword>
<dbReference type="GO" id="GO:0003723">
    <property type="term" value="F:RNA binding"/>
    <property type="evidence" value="ECO:0007669"/>
    <property type="project" value="UniProtKB-UniRule"/>
</dbReference>
<dbReference type="GeneID" id="56929218"/>
<evidence type="ECO:0000256" key="10">
    <source>
        <dbReference type="SAM" id="Coils"/>
    </source>
</evidence>
<dbReference type="AlphaFoldDB" id="A0A6J4CWT4"/>
<evidence type="ECO:0000256" key="2">
    <source>
        <dbReference type="ARBA" id="ARBA00022722"/>
    </source>
</evidence>
<dbReference type="Gene3D" id="1.10.3210.10">
    <property type="entry name" value="Hypothetical protein af1432"/>
    <property type="match status" value="1"/>
</dbReference>
<feature type="domain" description="HD" evidence="11">
    <location>
        <begin position="338"/>
        <end position="431"/>
    </location>
</feature>
<reference evidence="13 14" key="1">
    <citation type="submission" date="2019-06" db="EMBL/GenBank/DDBJ databases">
        <title>Complete genome sequence of Helicobacter suis SNTW101c.</title>
        <authorList>
            <person name="Rimbara E."/>
            <person name="Suzuki M."/>
            <person name="Matsui H."/>
            <person name="Nakamura M."/>
            <person name="Mori S."/>
            <person name="Shibayama K."/>
        </authorList>
    </citation>
    <scope>NUCLEOTIDE SEQUENCE [LARGE SCALE GENOMIC DNA]</scope>
    <source>
        <strain evidence="13 14">SNTW101c</strain>
    </source>
</reference>
<dbReference type="InterPro" id="IPR004088">
    <property type="entry name" value="KH_dom_type_1"/>
</dbReference>
<keyword evidence="10" id="KW-0175">Coiled coil</keyword>
<dbReference type="EMBL" id="AP023036">
    <property type="protein sequence ID" value="BCD45910.1"/>
    <property type="molecule type" value="Genomic_DNA"/>
</dbReference>
<evidence type="ECO:0000256" key="7">
    <source>
        <dbReference type="ARBA" id="ARBA00023136"/>
    </source>
</evidence>
<dbReference type="Pfam" id="PF12072">
    <property type="entry name" value="RNase_Y_N"/>
    <property type="match status" value="1"/>
</dbReference>
<evidence type="ECO:0000256" key="6">
    <source>
        <dbReference type="ARBA" id="ARBA00022989"/>
    </source>
</evidence>
<evidence type="ECO:0000256" key="5">
    <source>
        <dbReference type="ARBA" id="ARBA00022884"/>
    </source>
</evidence>
<keyword evidence="15" id="KW-1185">Reference proteome</keyword>
<keyword evidence="4 8" id="KW-0378">Hydrolase</keyword>
<keyword evidence="1" id="KW-0812">Transmembrane</keyword>
<dbReference type="RefSeq" id="WP_006564938.1">
    <property type="nucleotide sequence ID" value="NZ_AP019774.1"/>
</dbReference>
<keyword evidence="2 8" id="KW-0540">Nuclease</keyword>